<accession>A0A6A5WPK4</accession>
<dbReference type="EMBL" id="ML977571">
    <property type="protein sequence ID" value="KAF2003632.1"/>
    <property type="molecule type" value="Genomic_DNA"/>
</dbReference>
<dbReference type="AlphaFoldDB" id="A0A6A5WPK4"/>
<feature type="transmembrane region" description="Helical" evidence="2">
    <location>
        <begin position="317"/>
        <end position="334"/>
    </location>
</feature>
<feature type="transmembrane region" description="Helical" evidence="2">
    <location>
        <begin position="346"/>
        <end position="364"/>
    </location>
</feature>
<feature type="transmembrane region" description="Helical" evidence="2">
    <location>
        <begin position="222"/>
        <end position="240"/>
    </location>
</feature>
<proteinExistence type="predicted"/>
<evidence type="ECO:0000256" key="2">
    <source>
        <dbReference type="SAM" id="Phobius"/>
    </source>
</evidence>
<dbReference type="InterPro" id="IPR036259">
    <property type="entry name" value="MFS_trans_sf"/>
</dbReference>
<feature type="transmembrane region" description="Helical" evidence="2">
    <location>
        <begin position="63"/>
        <end position="86"/>
    </location>
</feature>
<feature type="region of interest" description="Disordered" evidence="1">
    <location>
        <begin position="1"/>
        <end position="53"/>
    </location>
</feature>
<feature type="transmembrane region" description="Helical" evidence="2">
    <location>
        <begin position="434"/>
        <end position="454"/>
    </location>
</feature>
<keyword evidence="2" id="KW-1133">Transmembrane helix</keyword>
<evidence type="ECO:0000313" key="4">
    <source>
        <dbReference type="Proteomes" id="UP000799779"/>
    </source>
</evidence>
<keyword evidence="2" id="KW-0472">Membrane</keyword>
<feature type="transmembrane region" description="Helical" evidence="2">
    <location>
        <begin position="98"/>
        <end position="120"/>
    </location>
</feature>
<feature type="transmembrane region" description="Helical" evidence="2">
    <location>
        <begin position="153"/>
        <end position="175"/>
    </location>
</feature>
<organism evidence="3 4">
    <name type="scientific">Amniculicola lignicola CBS 123094</name>
    <dbReference type="NCBI Taxonomy" id="1392246"/>
    <lineage>
        <taxon>Eukaryota</taxon>
        <taxon>Fungi</taxon>
        <taxon>Dikarya</taxon>
        <taxon>Ascomycota</taxon>
        <taxon>Pezizomycotina</taxon>
        <taxon>Dothideomycetes</taxon>
        <taxon>Pleosporomycetidae</taxon>
        <taxon>Pleosporales</taxon>
        <taxon>Amniculicolaceae</taxon>
        <taxon>Amniculicola</taxon>
    </lineage>
</organism>
<feature type="transmembrane region" description="Helical" evidence="2">
    <location>
        <begin position="187"/>
        <end position="210"/>
    </location>
</feature>
<evidence type="ECO:0008006" key="5">
    <source>
        <dbReference type="Google" id="ProtNLM"/>
    </source>
</evidence>
<name>A0A6A5WPK4_9PLEO</name>
<evidence type="ECO:0000256" key="1">
    <source>
        <dbReference type="SAM" id="MobiDB-lite"/>
    </source>
</evidence>
<dbReference type="OrthoDB" id="3797192at2759"/>
<sequence>MAPSALTTSTFPTTSIPYSKTTTRKKSSTGLTTSSTNQAPAPHNASHPTFSNDTTKPWIRRKYAFISQSLILFNVYGIPLSFGPYLEYYYNTHYQHATLVQLSAINATRLLCIFGIAWPVEWCYRHGLWRTLSVLAVIGAAGAQIGTIYVRTWWVVVLIQGVGLGLCLGVLLAEGTCCLASHYLNDIPAVSLTAASAGLLGAVVYTGVAWCFLDGKELWRAEWASMGITGGTLGAAVLLLRRDTAFSKRGIARRQRQNPASTPGPWPWSWTPSHPSTYPFLLGTLLLTTTLFIHPTYNILLSASSPGHIWPSSSLRINLFAYILALLTSSITSMPRLRQKIGPLDTLIFSALLGGAALILPAWIPSYPVTAATSLVYGFCLGNILPAYVRAAGVFLEGGEWAGMASLMGVGAAAGIMLVAWVTERGERGFRTGLMVAGMGMVGSGMLMGGARVWRCRRVFVVL</sequence>
<reference evidence="3" key="1">
    <citation type="journal article" date="2020" name="Stud. Mycol.">
        <title>101 Dothideomycetes genomes: a test case for predicting lifestyles and emergence of pathogens.</title>
        <authorList>
            <person name="Haridas S."/>
            <person name="Albert R."/>
            <person name="Binder M."/>
            <person name="Bloem J."/>
            <person name="Labutti K."/>
            <person name="Salamov A."/>
            <person name="Andreopoulos B."/>
            <person name="Baker S."/>
            <person name="Barry K."/>
            <person name="Bills G."/>
            <person name="Bluhm B."/>
            <person name="Cannon C."/>
            <person name="Castanera R."/>
            <person name="Culley D."/>
            <person name="Daum C."/>
            <person name="Ezra D."/>
            <person name="Gonzalez J."/>
            <person name="Henrissat B."/>
            <person name="Kuo A."/>
            <person name="Liang C."/>
            <person name="Lipzen A."/>
            <person name="Lutzoni F."/>
            <person name="Magnuson J."/>
            <person name="Mondo S."/>
            <person name="Nolan M."/>
            <person name="Ohm R."/>
            <person name="Pangilinan J."/>
            <person name="Park H.-J."/>
            <person name="Ramirez L."/>
            <person name="Alfaro M."/>
            <person name="Sun H."/>
            <person name="Tritt A."/>
            <person name="Yoshinaga Y."/>
            <person name="Zwiers L.-H."/>
            <person name="Turgeon B."/>
            <person name="Goodwin S."/>
            <person name="Spatafora J."/>
            <person name="Crous P."/>
            <person name="Grigoriev I."/>
        </authorList>
    </citation>
    <scope>NUCLEOTIDE SEQUENCE</scope>
    <source>
        <strain evidence="3">CBS 123094</strain>
    </source>
</reference>
<feature type="transmembrane region" description="Helical" evidence="2">
    <location>
        <begin position="401"/>
        <end position="422"/>
    </location>
</feature>
<dbReference type="Proteomes" id="UP000799779">
    <property type="component" value="Unassembled WGS sequence"/>
</dbReference>
<feature type="transmembrane region" description="Helical" evidence="2">
    <location>
        <begin position="278"/>
        <end position="297"/>
    </location>
</feature>
<keyword evidence="2" id="KW-0812">Transmembrane</keyword>
<evidence type="ECO:0000313" key="3">
    <source>
        <dbReference type="EMBL" id="KAF2003632.1"/>
    </source>
</evidence>
<protein>
    <recommendedName>
        <fullName evidence="5">MFS general substrate transporter</fullName>
    </recommendedName>
</protein>
<keyword evidence="4" id="KW-1185">Reference proteome</keyword>
<dbReference type="SUPFAM" id="SSF103473">
    <property type="entry name" value="MFS general substrate transporter"/>
    <property type="match status" value="1"/>
</dbReference>
<gene>
    <name evidence="3" type="ORF">P154DRAFT_79297</name>
</gene>
<feature type="transmembrane region" description="Helical" evidence="2">
    <location>
        <begin position="370"/>
        <end position="389"/>
    </location>
</feature>
<feature type="compositionally biased region" description="Polar residues" evidence="1">
    <location>
        <begin position="1"/>
        <end position="18"/>
    </location>
</feature>
<feature type="transmembrane region" description="Helical" evidence="2">
    <location>
        <begin position="127"/>
        <end position="147"/>
    </location>
</feature>